<keyword evidence="2" id="KW-1185">Reference proteome</keyword>
<gene>
    <name evidence="1" type="ORF">GCM10008957_11000</name>
</gene>
<evidence type="ECO:0000313" key="1">
    <source>
        <dbReference type="EMBL" id="GGR00097.1"/>
    </source>
</evidence>
<sequence length="94" mass="10616">MSAPHLCRCTDGGRQQPYIDCPDCDGTGMTTAQPESRGVRVNETHLETVFHALTHRAEQQERVTVWPTAPTVKLRVVRKQPDGGRQVLHIWEAR</sequence>
<reference evidence="1" key="1">
    <citation type="journal article" date="2014" name="Int. J. Syst. Evol. Microbiol.">
        <title>Complete genome sequence of Corynebacterium casei LMG S-19264T (=DSM 44701T), isolated from a smear-ripened cheese.</title>
        <authorList>
            <consortium name="US DOE Joint Genome Institute (JGI-PGF)"/>
            <person name="Walter F."/>
            <person name="Albersmeier A."/>
            <person name="Kalinowski J."/>
            <person name="Ruckert C."/>
        </authorList>
    </citation>
    <scope>NUCLEOTIDE SEQUENCE</scope>
    <source>
        <strain evidence="1">JCM 31311</strain>
    </source>
</reference>
<proteinExistence type="predicted"/>
<organism evidence="1 2">
    <name type="scientific">Deinococcus ruber</name>
    <dbReference type="NCBI Taxonomy" id="1848197"/>
    <lineage>
        <taxon>Bacteria</taxon>
        <taxon>Thermotogati</taxon>
        <taxon>Deinococcota</taxon>
        <taxon>Deinococci</taxon>
        <taxon>Deinococcales</taxon>
        <taxon>Deinococcaceae</taxon>
        <taxon>Deinococcus</taxon>
    </lineage>
</organism>
<evidence type="ECO:0000313" key="2">
    <source>
        <dbReference type="Proteomes" id="UP000603865"/>
    </source>
</evidence>
<dbReference type="EMBL" id="BMQL01000004">
    <property type="protein sequence ID" value="GGR00097.1"/>
    <property type="molecule type" value="Genomic_DNA"/>
</dbReference>
<dbReference type="Proteomes" id="UP000603865">
    <property type="component" value="Unassembled WGS sequence"/>
</dbReference>
<dbReference type="AlphaFoldDB" id="A0A918F1Y6"/>
<accession>A0A918F1Y6</accession>
<protein>
    <submittedName>
        <fullName evidence="1">Uncharacterized protein</fullName>
    </submittedName>
</protein>
<reference evidence="1" key="2">
    <citation type="submission" date="2020-09" db="EMBL/GenBank/DDBJ databases">
        <authorList>
            <person name="Sun Q."/>
            <person name="Ohkuma M."/>
        </authorList>
    </citation>
    <scope>NUCLEOTIDE SEQUENCE</scope>
    <source>
        <strain evidence="1">JCM 31311</strain>
    </source>
</reference>
<name>A0A918F1Y6_9DEIO</name>
<comment type="caution">
    <text evidence="1">The sequence shown here is derived from an EMBL/GenBank/DDBJ whole genome shotgun (WGS) entry which is preliminary data.</text>
</comment>